<dbReference type="GO" id="GO:0015934">
    <property type="term" value="C:large ribosomal subunit"/>
    <property type="evidence" value="ECO:0007669"/>
    <property type="project" value="InterPro"/>
</dbReference>
<dbReference type="AlphaFoldDB" id="A0A2S8ST39"/>
<feature type="compositionally biased region" description="Basic and acidic residues" evidence="6">
    <location>
        <begin position="10"/>
        <end position="23"/>
    </location>
</feature>
<dbReference type="Gene3D" id="2.30.30.30">
    <property type="match status" value="1"/>
</dbReference>
<protein>
    <recommendedName>
        <fullName evidence="4">Large ribosomal subunit protein uL2</fullName>
    </recommendedName>
    <alternativeName>
        <fullName evidence="5">50S ribosomal protein L2</fullName>
    </alternativeName>
</protein>
<evidence type="ECO:0000313" key="9">
    <source>
        <dbReference type="EMBL" id="PQV63946.1"/>
    </source>
</evidence>
<dbReference type="Pfam" id="PF00181">
    <property type="entry name" value="Ribosomal_L2_N"/>
    <property type="match status" value="1"/>
</dbReference>
<reference evidence="9 10" key="1">
    <citation type="journal article" date="2018" name="Syst. Appl. Microbiol.">
        <title>Abditibacterium utsteinense sp. nov., the first cultivated member of candidate phylum FBP, isolated from ice-free Antarctic soil samples.</title>
        <authorList>
            <person name="Tahon G."/>
            <person name="Tytgat B."/>
            <person name="Lebbe L."/>
            <person name="Carlier A."/>
            <person name="Willems A."/>
        </authorList>
    </citation>
    <scope>NUCLEOTIDE SEQUENCE [LARGE SCALE GENOMIC DNA]</scope>
    <source>
        <strain evidence="9 10">LMG 29911</strain>
    </source>
</reference>
<dbReference type="InterPro" id="IPR014722">
    <property type="entry name" value="Rib_uL2_dom2"/>
</dbReference>
<dbReference type="Gene3D" id="2.40.50.140">
    <property type="entry name" value="Nucleic acid-binding proteins"/>
    <property type="match status" value="1"/>
</dbReference>
<evidence type="ECO:0000256" key="5">
    <source>
        <dbReference type="ARBA" id="ARBA00035459"/>
    </source>
</evidence>
<dbReference type="InterPro" id="IPR002171">
    <property type="entry name" value="Ribosomal_uL2"/>
</dbReference>
<gene>
    <name evidence="9" type="ORF">B1R32_108157</name>
</gene>
<keyword evidence="2 9" id="KW-0689">Ribosomal protein</keyword>
<dbReference type="PANTHER" id="PTHR13691">
    <property type="entry name" value="RIBOSOMAL PROTEIN L2"/>
    <property type="match status" value="1"/>
</dbReference>
<evidence type="ECO:0000313" key="10">
    <source>
        <dbReference type="Proteomes" id="UP000237684"/>
    </source>
</evidence>
<dbReference type="FunCoup" id="A0A2S8ST39">
    <property type="interactions" value="431"/>
</dbReference>
<feature type="domain" description="Large ribosomal subunit protein uL2 C-terminal" evidence="7">
    <location>
        <begin position="111"/>
        <end position="242"/>
    </location>
</feature>
<dbReference type="SMART" id="SM01383">
    <property type="entry name" value="Ribosomal_L2"/>
    <property type="match status" value="1"/>
</dbReference>
<comment type="caution">
    <text evidence="9">The sequence shown here is derived from an EMBL/GenBank/DDBJ whole genome shotgun (WGS) entry which is preliminary data.</text>
</comment>
<dbReference type="GO" id="GO:0003735">
    <property type="term" value="F:structural constituent of ribosome"/>
    <property type="evidence" value="ECO:0007669"/>
    <property type="project" value="InterPro"/>
</dbReference>
<evidence type="ECO:0000256" key="6">
    <source>
        <dbReference type="SAM" id="MobiDB-lite"/>
    </source>
</evidence>
<feature type="domain" description="Large ribosomal subunit protein uL2 RNA-binding" evidence="8">
    <location>
        <begin position="27"/>
        <end position="105"/>
    </location>
</feature>
<dbReference type="InterPro" id="IPR012340">
    <property type="entry name" value="NA-bd_OB-fold"/>
</dbReference>
<comment type="similarity">
    <text evidence="1">Belongs to the universal ribosomal protein uL2 family.</text>
</comment>
<dbReference type="NCBIfam" id="TIGR01171">
    <property type="entry name" value="rplB_bact"/>
    <property type="match status" value="1"/>
</dbReference>
<dbReference type="SUPFAM" id="SSF50249">
    <property type="entry name" value="Nucleic acid-binding proteins"/>
    <property type="match status" value="1"/>
</dbReference>
<proteinExistence type="inferred from homology"/>
<dbReference type="EMBL" id="NIGF01000008">
    <property type="protein sequence ID" value="PQV63946.1"/>
    <property type="molecule type" value="Genomic_DNA"/>
</dbReference>
<dbReference type="InterPro" id="IPR014726">
    <property type="entry name" value="Ribosomal_uL2_dom3"/>
</dbReference>
<dbReference type="Pfam" id="PF03947">
    <property type="entry name" value="Ribosomal_L2_C"/>
    <property type="match status" value="1"/>
</dbReference>
<evidence type="ECO:0000256" key="3">
    <source>
        <dbReference type="ARBA" id="ARBA00023274"/>
    </source>
</evidence>
<feature type="region of interest" description="Disordered" evidence="6">
    <location>
        <begin position="1"/>
        <end position="41"/>
    </location>
</feature>
<keyword evidence="10" id="KW-1185">Reference proteome</keyword>
<evidence type="ECO:0000256" key="4">
    <source>
        <dbReference type="ARBA" id="ARBA00035242"/>
    </source>
</evidence>
<dbReference type="GO" id="GO:0016740">
    <property type="term" value="F:transferase activity"/>
    <property type="evidence" value="ECO:0007669"/>
    <property type="project" value="InterPro"/>
</dbReference>
<dbReference type="Proteomes" id="UP000237684">
    <property type="component" value="Unassembled WGS sequence"/>
</dbReference>
<dbReference type="InterPro" id="IPR008991">
    <property type="entry name" value="Translation_prot_SH3-like_sf"/>
</dbReference>
<dbReference type="InParanoid" id="A0A2S8ST39"/>
<keyword evidence="3" id="KW-0687">Ribonucleoprotein</keyword>
<dbReference type="GO" id="GO:0003723">
    <property type="term" value="F:RNA binding"/>
    <property type="evidence" value="ECO:0007669"/>
    <property type="project" value="InterPro"/>
</dbReference>
<evidence type="ECO:0000256" key="1">
    <source>
        <dbReference type="ARBA" id="ARBA00005636"/>
    </source>
</evidence>
<dbReference type="InterPro" id="IPR022666">
    <property type="entry name" value="Ribosomal_uL2_RNA-bd_dom"/>
</dbReference>
<dbReference type="PIRSF" id="PIRSF002158">
    <property type="entry name" value="Ribosomal_L2"/>
    <property type="match status" value="1"/>
</dbReference>
<dbReference type="SUPFAM" id="SSF50104">
    <property type="entry name" value="Translation proteins SH3-like domain"/>
    <property type="match status" value="1"/>
</dbReference>
<organism evidence="9 10">
    <name type="scientific">Abditibacterium utsteinense</name>
    <dbReference type="NCBI Taxonomy" id="1960156"/>
    <lineage>
        <taxon>Bacteria</taxon>
        <taxon>Pseudomonadati</taxon>
        <taxon>Abditibacteriota</taxon>
        <taxon>Abditibacteriia</taxon>
        <taxon>Abditibacteriales</taxon>
        <taxon>Abditibacteriaceae</taxon>
        <taxon>Abditibacterium</taxon>
    </lineage>
</organism>
<dbReference type="FunFam" id="4.10.950.10:FF:000001">
    <property type="entry name" value="50S ribosomal protein L2"/>
    <property type="match status" value="1"/>
</dbReference>
<sequence length="266" mass="28976">MTVIKNPDISQKRPEKSLTEPLKKTAGRNNQGRMTARNKGGGHKRLYRIVDFKRRLDGIAGEVIALEYDPNRSANIALIQNDDKNKSKRYIIAPDGLKVGTTIMDGTTAEIRVGNAMPLQNIPVGTTIHNIELSPGKGAQMARSAGTSAVLQAKEGKFALILLPSRETRLVQLACRATIGEVGNSEWDSIVWGNAGRNRHRGITPHVRGKAMNPNDHPHGGGEARNSIGRRKSGPVSATGVKAIGFKTRKSKKPSDKMIIRKRNSK</sequence>
<evidence type="ECO:0000259" key="7">
    <source>
        <dbReference type="SMART" id="SM01382"/>
    </source>
</evidence>
<dbReference type="GO" id="GO:0002181">
    <property type="term" value="P:cytoplasmic translation"/>
    <property type="evidence" value="ECO:0007669"/>
    <property type="project" value="TreeGrafter"/>
</dbReference>
<accession>A0A2S8ST39</accession>
<dbReference type="PANTHER" id="PTHR13691:SF5">
    <property type="entry name" value="LARGE RIBOSOMAL SUBUNIT PROTEIN UL2M"/>
    <property type="match status" value="1"/>
</dbReference>
<name>A0A2S8ST39_9BACT</name>
<evidence type="ECO:0000256" key="2">
    <source>
        <dbReference type="ARBA" id="ARBA00022980"/>
    </source>
</evidence>
<feature type="region of interest" description="Disordered" evidence="6">
    <location>
        <begin position="203"/>
        <end position="266"/>
    </location>
</feature>
<evidence type="ECO:0000259" key="8">
    <source>
        <dbReference type="SMART" id="SM01383"/>
    </source>
</evidence>
<dbReference type="InterPro" id="IPR022669">
    <property type="entry name" value="Ribosomal_uL2_C"/>
</dbReference>
<dbReference type="FunFam" id="2.30.30.30:FF:000001">
    <property type="entry name" value="50S ribosomal protein L2"/>
    <property type="match status" value="1"/>
</dbReference>
<dbReference type="SMART" id="SM01382">
    <property type="entry name" value="Ribosomal_L2_C"/>
    <property type="match status" value="1"/>
</dbReference>
<dbReference type="Gene3D" id="4.10.950.10">
    <property type="entry name" value="Ribosomal protein L2, domain 3"/>
    <property type="match status" value="1"/>
</dbReference>
<dbReference type="InterPro" id="IPR005880">
    <property type="entry name" value="Ribosomal_uL2_bac/org-type"/>
</dbReference>